<reference evidence="1 2" key="1">
    <citation type="submission" date="2020-07" db="EMBL/GenBank/DDBJ databases">
        <authorList>
            <person name="Sun Q."/>
        </authorList>
    </citation>
    <scope>NUCLEOTIDE SEQUENCE [LARGE SCALE GENOMIC DNA]</scope>
    <source>
        <strain evidence="1 2">MAH-1</strain>
    </source>
</reference>
<dbReference type="Proteomes" id="UP000535020">
    <property type="component" value="Unassembled WGS sequence"/>
</dbReference>
<sequence length="466" mass="52922">MNHQEKLDLFFDAIKDQLEPGVIIESSRTQGSGKAFRTFINGRMSMEIPEALNSWDPLPGQDFKLTNVVSEIVREFPRETLVHFTISKENGFRYQAADAELLLRLIVSETKAGPNQDKKEEVLVKFSFDEEEDELNLDIVTKIEDESGPREFDFASADREMQCLYSALDKKLETLYVYVSKDETILKSIPEIPGLTTLYTPPAEDLTLDVSKLEDIYAFMESGSEAKANKAIEALNSNPNFKAKAEKRYLNLIKNRIGDNAGLESFAQAALTKKEINKLESDHFDKNHISLSYFDKRESEMAVAFIGALVMNHLDIADFQKKAEACTAMIDLGNLYSSATKAVKKGMLEEAKTYPDGWFSSLSVKFANHYVTKVLFENTSFWLENSPQLKAFVFYLNLNHLGGVYLDVFQSQVKTLTEFFWFLPTTPKSSWGETDLAIPKSTLKFPREASYRINDDGKWQALKSHE</sequence>
<name>A0A7Y8XYQ5_9FLAO</name>
<dbReference type="AlphaFoldDB" id="A0A7Y8XYQ5"/>
<proteinExistence type="predicted"/>
<comment type="caution">
    <text evidence="1">The sequence shown here is derived from an EMBL/GenBank/DDBJ whole genome shotgun (WGS) entry which is preliminary data.</text>
</comment>
<keyword evidence="2" id="KW-1185">Reference proteome</keyword>
<organism evidence="1 2">
    <name type="scientific">Flavobacterium agri</name>
    <dbReference type="NCBI Taxonomy" id="2743471"/>
    <lineage>
        <taxon>Bacteria</taxon>
        <taxon>Pseudomonadati</taxon>
        <taxon>Bacteroidota</taxon>
        <taxon>Flavobacteriia</taxon>
        <taxon>Flavobacteriales</taxon>
        <taxon>Flavobacteriaceae</taxon>
        <taxon>Flavobacterium</taxon>
    </lineage>
</organism>
<dbReference type="RefSeq" id="WP_176004146.1">
    <property type="nucleotide sequence ID" value="NZ_JABWMI010000001.1"/>
</dbReference>
<evidence type="ECO:0000313" key="2">
    <source>
        <dbReference type="Proteomes" id="UP000535020"/>
    </source>
</evidence>
<evidence type="ECO:0000313" key="1">
    <source>
        <dbReference type="EMBL" id="NYA69323.1"/>
    </source>
</evidence>
<accession>A0A7Y8XYQ5</accession>
<protein>
    <submittedName>
        <fullName evidence="1">Uncharacterized protein</fullName>
    </submittedName>
</protein>
<dbReference type="EMBL" id="JACBJI010000001">
    <property type="protein sequence ID" value="NYA69323.1"/>
    <property type="molecule type" value="Genomic_DNA"/>
</dbReference>
<gene>
    <name evidence="1" type="ORF">HZF10_00210</name>
</gene>